<organism evidence="1 2">
    <name type="scientific">Niveibacterium microcysteis</name>
    <dbReference type="NCBI Taxonomy" id="2811415"/>
    <lineage>
        <taxon>Bacteria</taxon>
        <taxon>Pseudomonadati</taxon>
        <taxon>Pseudomonadota</taxon>
        <taxon>Betaproteobacteria</taxon>
        <taxon>Rhodocyclales</taxon>
        <taxon>Rhodocyclaceae</taxon>
        <taxon>Niveibacterium</taxon>
    </lineage>
</organism>
<accession>A0ABX7M7Q2</accession>
<dbReference type="EMBL" id="CP071060">
    <property type="protein sequence ID" value="QSI77178.1"/>
    <property type="molecule type" value="Genomic_DNA"/>
</dbReference>
<evidence type="ECO:0000313" key="1">
    <source>
        <dbReference type="EMBL" id="QSI77178.1"/>
    </source>
</evidence>
<proteinExistence type="predicted"/>
<keyword evidence="2" id="KW-1185">Reference proteome</keyword>
<dbReference type="RefSeq" id="WP_206254708.1">
    <property type="nucleotide sequence ID" value="NZ_CP071060.1"/>
</dbReference>
<gene>
    <name evidence="1" type="ORF">JY500_00565</name>
</gene>
<protein>
    <submittedName>
        <fullName evidence="1">Uncharacterized protein</fullName>
    </submittedName>
</protein>
<dbReference type="Proteomes" id="UP000663570">
    <property type="component" value="Chromosome"/>
</dbReference>
<reference evidence="1 2" key="1">
    <citation type="submission" date="2021-02" db="EMBL/GenBank/DDBJ databases">
        <title>Niveibacterium changnyeongensis HC41.</title>
        <authorList>
            <person name="Kang M."/>
        </authorList>
    </citation>
    <scope>NUCLEOTIDE SEQUENCE [LARGE SCALE GENOMIC DNA]</scope>
    <source>
        <strain evidence="1 2">HC41</strain>
    </source>
</reference>
<evidence type="ECO:0000313" key="2">
    <source>
        <dbReference type="Proteomes" id="UP000663570"/>
    </source>
</evidence>
<sequence>MPAFFSAPSGPTRAGLIRIDPMSVSDRALVEDPKIWTPRAFGRDANGHHALHGVEFRMREGRMELTDTSQGETSFFVLPFISEGNTDRVAGPEEADPALDGNDDNPDALFGISVVGFHFARNDKRFGPKDRLTFQFSIAQDRGENNPGLENLNWVLNAGLKLYKQASGKEPVAAEPTELGLSFRRAFQNRVMEVPGGALKLQFKVLRHEEPPLWREALNFITGDTGKELIGLLGLPALTTPCLNFLNQSLDRLLGDQTSEAVFAGDPISYVLTKRAREEVSGGLSSAKVLSLRPGFSLLVRGADYERVLKAEPTVDTGRGRLIPKGVSVLEASRPDYEDPFASVTYALLRIGVAQTNLQSDLAYTTKVKAG</sequence>
<name>A0ABX7M7Q2_9RHOO</name>